<sequence>MGTGVLSTRVSRASILQMDTAVWLTRVRKSRPC</sequence>
<organism evidence="1 2">
    <name type="scientific">Gossypium arboreum</name>
    <name type="common">Tree cotton</name>
    <name type="synonym">Gossypium nanking</name>
    <dbReference type="NCBI Taxonomy" id="29729"/>
    <lineage>
        <taxon>Eukaryota</taxon>
        <taxon>Viridiplantae</taxon>
        <taxon>Streptophyta</taxon>
        <taxon>Embryophyta</taxon>
        <taxon>Tracheophyta</taxon>
        <taxon>Spermatophyta</taxon>
        <taxon>Magnoliopsida</taxon>
        <taxon>eudicotyledons</taxon>
        <taxon>Gunneridae</taxon>
        <taxon>Pentapetalae</taxon>
        <taxon>rosids</taxon>
        <taxon>malvids</taxon>
        <taxon>Malvales</taxon>
        <taxon>Malvaceae</taxon>
        <taxon>Malvoideae</taxon>
        <taxon>Gossypium</taxon>
    </lineage>
</organism>
<accession>A0A0B0NHJ1</accession>
<protein>
    <submittedName>
        <fullName evidence="1">Uncharacterized protein</fullName>
    </submittedName>
</protein>
<dbReference type="AlphaFoldDB" id="A0A0B0NHJ1"/>
<name>A0A0B0NHJ1_GOSAR</name>
<dbReference type="Proteomes" id="UP000032142">
    <property type="component" value="Unassembled WGS sequence"/>
</dbReference>
<keyword evidence="2" id="KW-1185">Reference proteome</keyword>
<evidence type="ECO:0000313" key="1">
    <source>
        <dbReference type="EMBL" id="KHG14033.1"/>
    </source>
</evidence>
<dbReference type="EMBL" id="KN400730">
    <property type="protein sequence ID" value="KHG14033.1"/>
    <property type="molecule type" value="Genomic_DNA"/>
</dbReference>
<reference evidence="2" key="1">
    <citation type="submission" date="2014-09" db="EMBL/GenBank/DDBJ databases">
        <authorList>
            <person name="Mudge J."/>
            <person name="Ramaraj T."/>
            <person name="Lindquist I.E."/>
            <person name="Bharti A.K."/>
            <person name="Sundararajan A."/>
            <person name="Cameron C.T."/>
            <person name="Woodward J.E."/>
            <person name="May G.D."/>
            <person name="Brubaker C."/>
            <person name="Broadhvest J."/>
            <person name="Wilkins T.A."/>
        </authorList>
    </citation>
    <scope>NUCLEOTIDE SEQUENCE</scope>
    <source>
        <strain evidence="2">cv. AKA8401</strain>
    </source>
</reference>
<evidence type="ECO:0000313" key="2">
    <source>
        <dbReference type="Proteomes" id="UP000032142"/>
    </source>
</evidence>
<proteinExistence type="predicted"/>
<gene>
    <name evidence="1" type="ORF">F383_03511</name>
</gene>